<dbReference type="Proteomes" id="UP000449547">
    <property type="component" value="Unassembled WGS sequence"/>
</dbReference>
<feature type="region of interest" description="Disordered" evidence="1">
    <location>
        <begin position="77"/>
        <end position="129"/>
    </location>
</feature>
<evidence type="ECO:0000256" key="1">
    <source>
        <dbReference type="SAM" id="MobiDB-lite"/>
    </source>
</evidence>
<dbReference type="AlphaFoldDB" id="A0A642UWK7"/>
<gene>
    <name evidence="2" type="ORF">DIURU_000894</name>
</gene>
<proteinExistence type="predicted"/>
<dbReference type="GeneID" id="54779547"/>
<organism evidence="2 3">
    <name type="scientific">Diutina rugosa</name>
    <name type="common">Yeast</name>
    <name type="synonym">Candida rugosa</name>
    <dbReference type="NCBI Taxonomy" id="5481"/>
    <lineage>
        <taxon>Eukaryota</taxon>
        <taxon>Fungi</taxon>
        <taxon>Dikarya</taxon>
        <taxon>Ascomycota</taxon>
        <taxon>Saccharomycotina</taxon>
        <taxon>Pichiomycetes</taxon>
        <taxon>Debaryomycetaceae</taxon>
        <taxon>Diutina</taxon>
    </lineage>
</organism>
<name>A0A642UWK7_DIURU</name>
<dbReference type="RefSeq" id="XP_034014306.1">
    <property type="nucleotide sequence ID" value="XM_034159192.1"/>
</dbReference>
<keyword evidence="3" id="KW-1185">Reference proteome</keyword>
<dbReference type="VEuPathDB" id="FungiDB:DIURU_000894"/>
<reference evidence="2 3" key="1">
    <citation type="submission" date="2019-07" db="EMBL/GenBank/DDBJ databases">
        <title>Genome assembly of two rare yeast pathogens: Diutina rugosa and Trichomonascus ciferrii.</title>
        <authorList>
            <person name="Mixao V."/>
            <person name="Saus E."/>
            <person name="Hansen A."/>
            <person name="Lass-Flor C."/>
            <person name="Gabaldon T."/>
        </authorList>
    </citation>
    <scope>NUCLEOTIDE SEQUENCE [LARGE SCALE GENOMIC DNA]</scope>
    <source>
        <strain evidence="2 3">CBS 613</strain>
    </source>
</reference>
<comment type="caution">
    <text evidence="2">The sequence shown here is derived from an EMBL/GenBank/DDBJ whole genome shotgun (WGS) entry which is preliminary data.</text>
</comment>
<evidence type="ECO:0000313" key="2">
    <source>
        <dbReference type="EMBL" id="KAA8906830.1"/>
    </source>
</evidence>
<dbReference type="EMBL" id="SWFT01000030">
    <property type="protein sequence ID" value="KAA8906830.1"/>
    <property type="molecule type" value="Genomic_DNA"/>
</dbReference>
<evidence type="ECO:0000313" key="3">
    <source>
        <dbReference type="Proteomes" id="UP000449547"/>
    </source>
</evidence>
<protein>
    <submittedName>
        <fullName evidence="2">Uncharacterized protein</fullName>
    </submittedName>
</protein>
<accession>A0A642UWK7</accession>
<sequence length="324" mass="36794">MPVLPCNNFKRQYRNTKRIAIDSRPMYTPHGITKVEARKSLTPAKKGKWLIDTFGAPPAFLNNVAVLNSRKVNLSTRRKQWNKPTPVIPTPVILTPLNPRKRRTAEEDDDGSATSLPKRARGKWASSPAKVKKHLFIKHPMHPQLGGRRTPWSSPTPYTPTMLGVLSEIARRWKQQFSGGSSGMITKSTINWWISLFPNLVPNPAGRDWWTVCLSGWVSIDTSNSMVICSLFPSIEFEELAKLCKAVKDMGDREMTMTYADHDTTKDDEDHDTTMDDVDYDTTMDDGSDDMEKDPLGFAHPFFNAVTYPFFSLDQNKLRAYSRQ</sequence>